<proteinExistence type="predicted"/>
<protein>
    <recommendedName>
        <fullName evidence="3">DUF1027 domain-containing protein</fullName>
    </recommendedName>
</protein>
<comment type="caution">
    <text evidence="1">The sequence shown here is derived from an EMBL/GenBank/DDBJ whole genome shotgun (WGS) entry which is preliminary data.</text>
</comment>
<evidence type="ECO:0000313" key="2">
    <source>
        <dbReference type="Proteomes" id="UP000070355"/>
    </source>
</evidence>
<reference evidence="2" key="1">
    <citation type="submission" date="2016-01" db="EMBL/GenBank/DDBJ databases">
        <authorList>
            <person name="Mitreva M."/>
            <person name="Pepin K.H."/>
            <person name="Mihindukulasuriya K.A."/>
            <person name="Fulton R."/>
            <person name="Fronick C."/>
            <person name="O'Laughlin M."/>
            <person name="Miner T."/>
            <person name="Herter B."/>
            <person name="Rosa B.A."/>
            <person name="Cordes M."/>
            <person name="Tomlinson C."/>
            <person name="Wollam A."/>
            <person name="Palsikar V.B."/>
            <person name="Mardis E.R."/>
            <person name="Wilson R.K."/>
        </authorList>
    </citation>
    <scope>NUCLEOTIDE SEQUENCE [LARGE SCALE GENOMIC DNA]</scope>
    <source>
        <strain evidence="2">DNF01167</strain>
    </source>
</reference>
<organism evidence="1 2">
    <name type="scientific">Gemella haemolysans</name>
    <dbReference type="NCBI Taxonomy" id="1379"/>
    <lineage>
        <taxon>Bacteria</taxon>
        <taxon>Bacillati</taxon>
        <taxon>Bacillota</taxon>
        <taxon>Bacilli</taxon>
        <taxon>Bacillales</taxon>
        <taxon>Gemellaceae</taxon>
        <taxon>Gemella</taxon>
    </lineage>
</organism>
<dbReference type="PATRIC" id="fig|1379.3.peg.1569"/>
<name>A0A133ZQR9_9BACL</name>
<dbReference type="Pfam" id="PF06265">
    <property type="entry name" value="YutD-like"/>
    <property type="match status" value="1"/>
</dbReference>
<gene>
    <name evidence="1" type="ORF">HMPREF3186_01580</name>
</gene>
<evidence type="ECO:0000313" key="1">
    <source>
        <dbReference type="EMBL" id="KXB57819.1"/>
    </source>
</evidence>
<dbReference type="Gene3D" id="3.50.4.20">
    <property type="match status" value="1"/>
</dbReference>
<dbReference type="EMBL" id="LSDC01000115">
    <property type="protein sequence ID" value="KXB57819.1"/>
    <property type="molecule type" value="Genomic_DNA"/>
</dbReference>
<sequence>MEQNNLVFEVDGTIYELVYNFKDAFQKETFEEKLVDVLKNKPYIVGDVSHEKLRLTGFILTKDNNNPKNINNLEDYILEYCNFGAPFFVVKKRNS</sequence>
<dbReference type="STRING" id="1379.HMPREF3186_01580"/>
<evidence type="ECO:0008006" key="3">
    <source>
        <dbReference type="Google" id="ProtNLM"/>
    </source>
</evidence>
<dbReference type="OrthoDB" id="1650379at2"/>
<dbReference type="AlphaFoldDB" id="A0A133ZQR9"/>
<dbReference type="InterPro" id="IPR038141">
    <property type="entry name" value="YutD-like_sf"/>
</dbReference>
<dbReference type="Proteomes" id="UP000070355">
    <property type="component" value="Unassembled WGS sequence"/>
</dbReference>
<accession>A0A133ZQR9</accession>
<dbReference type="InterPro" id="IPR009370">
    <property type="entry name" value="YutD-like"/>
</dbReference>
<dbReference type="RefSeq" id="WP_060914640.1">
    <property type="nucleotide sequence ID" value="NZ_KQ959990.1"/>
</dbReference>